<evidence type="ECO:0000313" key="7">
    <source>
        <dbReference type="EMBL" id="QEG22494.1"/>
    </source>
</evidence>
<comment type="similarity">
    <text evidence="1 6">Belongs to the peptidase S46 family.</text>
</comment>
<keyword evidence="4 6" id="KW-0732">Signal</keyword>
<dbReference type="KEGG" id="mff:MFFC18_23750"/>
<dbReference type="InterPro" id="IPR019500">
    <property type="entry name" value="Pep_S46"/>
</dbReference>
<evidence type="ECO:0000256" key="3">
    <source>
        <dbReference type="ARBA" id="ARBA00022670"/>
    </source>
</evidence>
<accession>A0A5B9P837</accession>
<dbReference type="EMBL" id="CP042912">
    <property type="protein sequence ID" value="QEG22494.1"/>
    <property type="molecule type" value="Genomic_DNA"/>
</dbReference>
<dbReference type="PANTHER" id="PTHR38469:SF1">
    <property type="entry name" value="PERIPLASMIC PEPTIDASE SUBFAMILY S1B"/>
    <property type="match status" value="1"/>
</dbReference>
<dbReference type="AlphaFoldDB" id="A0A5B9P837"/>
<dbReference type="InterPro" id="IPR009003">
    <property type="entry name" value="Peptidase_S1_PA"/>
</dbReference>
<dbReference type="Gene3D" id="2.40.10.10">
    <property type="entry name" value="Trypsin-like serine proteases"/>
    <property type="match status" value="1"/>
</dbReference>
<feature type="chain" id="PRO_5023083971" description="Dipeptidyl-peptidase" evidence="6">
    <location>
        <begin position="29"/>
        <end position="688"/>
    </location>
</feature>
<dbReference type="GO" id="GO:0008239">
    <property type="term" value="F:dipeptidyl-peptidase activity"/>
    <property type="evidence" value="ECO:0007669"/>
    <property type="project" value="UniProtKB-UniRule"/>
</dbReference>
<dbReference type="Proteomes" id="UP000322214">
    <property type="component" value="Chromosome"/>
</dbReference>
<keyword evidence="6" id="KW-0720">Serine protease</keyword>
<keyword evidence="5 6" id="KW-0378">Hydrolase</keyword>
<dbReference type="GO" id="GO:0006508">
    <property type="term" value="P:proteolysis"/>
    <property type="evidence" value="ECO:0007669"/>
    <property type="project" value="UniProtKB-KW"/>
</dbReference>
<dbReference type="SUPFAM" id="SSF50494">
    <property type="entry name" value="Trypsin-like serine proteases"/>
    <property type="match status" value="1"/>
</dbReference>
<keyword evidence="3 6" id="KW-0645">Protease</keyword>
<dbReference type="RefSeq" id="WP_075086555.1">
    <property type="nucleotide sequence ID" value="NZ_CP042912.1"/>
</dbReference>
<evidence type="ECO:0000256" key="1">
    <source>
        <dbReference type="ARBA" id="ARBA00010491"/>
    </source>
</evidence>
<comment type="function">
    <text evidence="6">Catalyzes the removal of dipeptides from the N-terminus of oligopeptides.</text>
</comment>
<dbReference type="PANTHER" id="PTHR38469">
    <property type="entry name" value="PERIPLASMIC PEPTIDASE SUBFAMILY S1B"/>
    <property type="match status" value="1"/>
</dbReference>
<name>A0A5B9P837_9BACT</name>
<feature type="signal peptide" evidence="6">
    <location>
        <begin position="1"/>
        <end position="28"/>
    </location>
</feature>
<evidence type="ECO:0000313" key="8">
    <source>
        <dbReference type="Proteomes" id="UP000322214"/>
    </source>
</evidence>
<keyword evidence="8" id="KW-1185">Reference proteome</keyword>
<keyword evidence="2 6" id="KW-0031">Aminopeptidase</keyword>
<dbReference type="Pfam" id="PF10459">
    <property type="entry name" value="Peptidase_S46"/>
    <property type="match status" value="1"/>
</dbReference>
<dbReference type="InterPro" id="IPR043504">
    <property type="entry name" value="Peptidase_S1_PA_chymotrypsin"/>
</dbReference>
<evidence type="ECO:0000256" key="4">
    <source>
        <dbReference type="ARBA" id="ARBA00022729"/>
    </source>
</evidence>
<organism evidence="7 8">
    <name type="scientific">Mariniblastus fucicola</name>
    <dbReference type="NCBI Taxonomy" id="980251"/>
    <lineage>
        <taxon>Bacteria</taxon>
        <taxon>Pseudomonadati</taxon>
        <taxon>Planctomycetota</taxon>
        <taxon>Planctomycetia</taxon>
        <taxon>Pirellulales</taxon>
        <taxon>Pirellulaceae</taxon>
        <taxon>Mariniblastus</taxon>
    </lineage>
</organism>
<evidence type="ECO:0000256" key="2">
    <source>
        <dbReference type="ARBA" id="ARBA00022438"/>
    </source>
</evidence>
<evidence type="ECO:0000256" key="5">
    <source>
        <dbReference type="ARBA" id="ARBA00022801"/>
    </source>
</evidence>
<dbReference type="OrthoDB" id="9805367at2"/>
<dbReference type="GO" id="GO:0070009">
    <property type="term" value="F:serine-type aminopeptidase activity"/>
    <property type="evidence" value="ECO:0007669"/>
    <property type="project" value="UniProtKB-UniRule"/>
</dbReference>
<dbReference type="GO" id="GO:0043171">
    <property type="term" value="P:peptide catabolic process"/>
    <property type="evidence" value="ECO:0007669"/>
    <property type="project" value="UniProtKB-UniRule"/>
</dbReference>
<proteinExistence type="inferred from homology"/>
<sequence precursor="true">MFAIFKRCCLLSLLVAGLCNSTLSQANADEGMWLFNDLPTEHLKSKYGFEPTEEWSDKLMKSCVRFNVGGSASFVSSNGLVLTNHHVAFDTLSKLSDKDNNYAKDGFLAKSMADELKAPDLELNQLIKITDVTDKVNEAISSDMAPGDAAKARRARIGEIESAAKEESGLRSDVVTLYGGGKYHLYQYKKYTDVRLVWAPEASIAFFGGDADNFEYPRFNLDATIFRVYEDDKPAKIEHFLKWSEDGPAENELVFVAGNPGRTSRIFTTAALKYQRDVRMPYILDFIRRREVLLQQFGLGGPEMERIAKDQLFGFQNSRKAYMGMLQGLQDPAMMANAVAAEQKLLEKVSSTEELKEYASAWEKIADVQKRKAKKQGQGVLINSRMFSIAQELVQMATEDLKPSNERLAEFQDSGRESLEQQLFSSAPIYKELQQAILADEIARMCEIRGADDELCQTVLAGKNPNDRASELIFNSKLDDPEVRQQIAAGGIDAIKNSDDPLIKLAVAVDDKVRADRKDSEELGEIEKQAYAQISQVMFAANGTSVYPDATFTLRLAFGPVIGYEEKGKSIPAFTDINGTFAHEESHSGQKDFDLPESWTSARDKIPGGTRMNFVCTTDIIGGNSGSPVVNKDLELVGLIFDGNIQSLIADYAYTDKQGRSVSVHSNAIRESLRYVYDAEFLADQLGK</sequence>
<dbReference type="STRING" id="980251.GCA_001642875_04820"/>
<dbReference type="EC" id="3.4.14.-" evidence="6"/>
<gene>
    <name evidence="7" type="ORF">MFFC18_23750</name>
</gene>
<protein>
    <recommendedName>
        <fullName evidence="6">Dipeptidyl-peptidase</fullName>
        <ecNumber evidence="6">3.4.14.-</ecNumber>
    </recommendedName>
</protein>
<reference evidence="7 8" key="1">
    <citation type="submission" date="2019-08" db="EMBL/GenBank/DDBJ databases">
        <title>Deep-cultivation of Planctomycetes and their phenomic and genomic characterization uncovers novel biology.</title>
        <authorList>
            <person name="Wiegand S."/>
            <person name="Jogler M."/>
            <person name="Boedeker C."/>
            <person name="Pinto D."/>
            <person name="Vollmers J."/>
            <person name="Rivas-Marin E."/>
            <person name="Kohn T."/>
            <person name="Peeters S.H."/>
            <person name="Heuer A."/>
            <person name="Rast P."/>
            <person name="Oberbeckmann S."/>
            <person name="Bunk B."/>
            <person name="Jeske O."/>
            <person name="Meyerdierks A."/>
            <person name="Storesund J.E."/>
            <person name="Kallscheuer N."/>
            <person name="Luecker S."/>
            <person name="Lage O.M."/>
            <person name="Pohl T."/>
            <person name="Merkel B.J."/>
            <person name="Hornburger P."/>
            <person name="Mueller R.-W."/>
            <person name="Bruemmer F."/>
            <person name="Labrenz M."/>
            <person name="Spormann A.M."/>
            <person name="Op den Camp H."/>
            <person name="Overmann J."/>
            <person name="Amann R."/>
            <person name="Jetten M.S.M."/>
            <person name="Mascher T."/>
            <person name="Medema M.H."/>
            <person name="Devos D.P."/>
            <person name="Kaster A.-K."/>
            <person name="Ovreas L."/>
            <person name="Rohde M."/>
            <person name="Galperin M.Y."/>
            <person name="Jogler C."/>
        </authorList>
    </citation>
    <scope>NUCLEOTIDE SEQUENCE [LARGE SCALE GENOMIC DNA]</scope>
    <source>
        <strain evidence="7 8">FC18</strain>
    </source>
</reference>
<evidence type="ECO:0000256" key="6">
    <source>
        <dbReference type="RuleBase" id="RU366067"/>
    </source>
</evidence>